<name>A0A7S4BWL9_CHRCT</name>
<sequence>MAEKFEDVLKRYEALRSQVAALQRSHEEAIGRAKSAEGALSDAISRAEIAEKEAFSSNARPDEPLDAKEVDRLESRVRFLESELQAATLRCADERSNDVARALQQMAPAQSDDTYLVSIMSRELRAAEEAMAAAEGRCDQSEAARESLRSQTAQLLQQDAQEASVVQDVLRAEVQHLDGILMILASVCEAQLAKLAEAARAALEAEAAANDARGTLERSLLDREMGAVESAWSALQLRSALEQRLLSDAVGETCAEANAAKRQHAHEVRDLHAYQSDLKSELARVEARAVSAETAHAAQAGELALQRKAADAAALQRQGAEERAMRGEVRAAQLAAALADAEAALSSTRGEAAARERQLEAERVRIEEATAAAEAQSGARVAAAAKAAEQAQERARVHQALLKEAIARERAFYQRISELEALAGSGVCGADDADGGADQADDTADVEAECELLRGQNGRLERRLRERDAEIASRDASIAALTKRLEALAHHGTEAHMNDCAYWVERRKRKEFATARDEKRTLGVPAARLAANATKEQMEDATAEPFPRKAAQRTAPGTDNKSRGTGKASSKDEKNLSRKPATLPQIRLRAQ</sequence>
<feature type="coiled-coil region" evidence="1">
    <location>
        <begin position="352"/>
        <end position="408"/>
    </location>
</feature>
<evidence type="ECO:0000256" key="1">
    <source>
        <dbReference type="SAM" id="Coils"/>
    </source>
</evidence>
<organism evidence="3">
    <name type="scientific">Chrysotila carterae</name>
    <name type="common">Marine alga</name>
    <name type="synonym">Syracosphaera carterae</name>
    <dbReference type="NCBI Taxonomy" id="13221"/>
    <lineage>
        <taxon>Eukaryota</taxon>
        <taxon>Haptista</taxon>
        <taxon>Haptophyta</taxon>
        <taxon>Prymnesiophyceae</taxon>
        <taxon>Isochrysidales</taxon>
        <taxon>Isochrysidaceae</taxon>
        <taxon>Chrysotila</taxon>
    </lineage>
</organism>
<proteinExistence type="predicted"/>
<dbReference type="EMBL" id="HBIZ01050164">
    <property type="protein sequence ID" value="CAE0779441.1"/>
    <property type="molecule type" value="Transcribed_RNA"/>
</dbReference>
<dbReference type="AlphaFoldDB" id="A0A7S4BWL9"/>
<gene>
    <name evidence="3" type="ORF">PCAR00345_LOCUS32080</name>
</gene>
<feature type="region of interest" description="Disordered" evidence="2">
    <location>
        <begin position="533"/>
        <end position="591"/>
    </location>
</feature>
<feature type="coiled-coil region" evidence="1">
    <location>
        <begin position="5"/>
        <end position="158"/>
    </location>
</feature>
<accession>A0A7S4BWL9</accession>
<protein>
    <submittedName>
        <fullName evidence="3">Uncharacterized protein</fullName>
    </submittedName>
</protein>
<evidence type="ECO:0000256" key="2">
    <source>
        <dbReference type="SAM" id="MobiDB-lite"/>
    </source>
</evidence>
<keyword evidence="1" id="KW-0175">Coiled coil</keyword>
<reference evidence="3" key="1">
    <citation type="submission" date="2021-01" db="EMBL/GenBank/DDBJ databases">
        <authorList>
            <person name="Corre E."/>
            <person name="Pelletier E."/>
            <person name="Niang G."/>
            <person name="Scheremetjew M."/>
            <person name="Finn R."/>
            <person name="Kale V."/>
            <person name="Holt S."/>
            <person name="Cochrane G."/>
            <person name="Meng A."/>
            <person name="Brown T."/>
            <person name="Cohen L."/>
        </authorList>
    </citation>
    <scope>NUCLEOTIDE SEQUENCE</scope>
    <source>
        <strain evidence="3">CCMP645</strain>
    </source>
</reference>
<evidence type="ECO:0000313" key="3">
    <source>
        <dbReference type="EMBL" id="CAE0779441.1"/>
    </source>
</evidence>